<reference evidence="3" key="1">
    <citation type="journal article" date="2014" name="Front. Microbiol.">
        <title>High frequency of phylogenetically diverse reductive dehalogenase-homologous genes in deep subseafloor sedimentary metagenomes.</title>
        <authorList>
            <person name="Kawai M."/>
            <person name="Futagami T."/>
            <person name="Toyoda A."/>
            <person name="Takaki Y."/>
            <person name="Nishi S."/>
            <person name="Hori S."/>
            <person name="Arai W."/>
            <person name="Tsubouchi T."/>
            <person name="Morono Y."/>
            <person name="Uchiyama I."/>
            <person name="Ito T."/>
            <person name="Fujiyama A."/>
            <person name="Inagaki F."/>
            <person name="Takami H."/>
        </authorList>
    </citation>
    <scope>NUCLEOTIDE SEQUENCE</scope>
    <source>
        <strain evidence="3">Expedition CK06-06</strain>
    </source>
</reference>
<dbReference type="EMBL" id="BART01025332">
    <property type="protein sequence ID" value="GAG99606.1"/>
    <property type="molecule type" value="Genomic_DNA"/>
</dbReference>
<evidence type="ECO:0000256" key="1">
    <source>
        <dbReference type="ARBA" id="ARBA00005806"/>
    </source>
</evidence>
<evidence type="ECO:0000313" key="3">
    <source>
        <dbReference type="EMBL" id="GAG99606.1"/>
    </source>
</evidence>
<dbReference type="PANTHER" id="PTHR30548:SF2">
    <property type="entry name" value="2-HYDROXYACYL-COA DEHYDRATASE,D-COMPONENT"/>
    <property type="match status" value="1"/>
</dbReference>
<evidence type="ECO:0008006" key="4">
    <source>
        <dbReference type="Google" id="ProtNLM"/>
    </source>
</evidence>
<name>X1DT79_9ZZZZ</name>
<dbReference type="Pfam" id="PF06050">
    <property type="entry name" value="HGD-D"/>
    <property type="match status" value="1"/>
</dbReference>
<comment type="similarity">
    <text evidence="1">Belongs to the FldB/FldC dehydratase alpha/beta subunit family.</text>
</comment>
<dbReference type="Gene3D" id="3.40.50.11890">
    <property type="match status" value="1"/>
</dbReference>
<proteinExistence type="inferred from homology"/>
<comment type="caution">
    <text evidence="3">The sequence shown here is derived from an EMBL/GenBank/DDBJ whole genome shotgun (WGS) entry which is preliminary data.</text>
</comment>
<feature type="coiled-coil region" evidence="2">
    <location>
        <begin position="175"/>
        <end position="202"/>
    </location>
</feature>
<protein>
    <recommendedName>
        <fullName evidence="4">2-hydroxyacyl-CoA dehydratase</fullName>
    </recommendedName>
</protein>
<organism evidence="3">
    <name type="scientific">marine sediment metagenome</name>
    <dbReference type="NCBI Taxonomy" id="412755"/>
    <lineage>
        <taxon>unclassified sequences</taxon>
        <taxon>metagenomes</taxon>
        <taxon>ecological metagenomes</taxon>
    </lineage>
</organism>
<dbReference type="Gene3D" id="1.20.1270.370">
    <property type="match status" value="1"/>
</dbReference>
<keyword evidence="2" id="KW-0175">Coiled coil</keyword>
<dbReference type="PANTHER" id="PTHR30548">
    <property type="entry name" value="2-HYDROXYGLUTARYL-COA DEHYDRATASE, D-COMPONENT-RELATED"/>
    <property type="match status" value="1"/>
</dbReference>
<evidence type="ECO:0000256" key="2">
    <source>
        <dbReference type="SAM" id="Coils"/>
    </source>
</evidence>
<sequence>MKKIGIFDSGVDTPEEIILAAGFVSHRLFGDPTIEPDKANEHIPPTHCVWTRNLLEQAIKGLDKDIVGIIATHGCDRTNREFDIWLKCINLDFMFFLNSPFKRNKIALRFFIDDMKELITQLEDSFSVKVSSEKIKKAIILMNKVRSLLMEISEFRSKMVLKGSEFHALVKEVQQIDKNKAVKLLEAKLEELKTKKPTINKAYKKILLTGSDLDD</sequence>
<accession>X1DT79</accession>
<feature type="non-terminal residue" evidence="3">
    <location>
        <position position="215"/>
    </location>
</feature>
<dbReference type="InterPro" id="IPR010327">
    <property type="entry name" value="FldB/FldC_alpha/beta"/>
</dbReference>
<dbReference type="AlphaFoldDB" id="X1DT79"/>
<gene>
    <name evidence="3" type="ORF">S01H4_45495</name>
</gene>